<dbReference type="EMBL" id="BMZH01000004">
    <property type="protein sequence ID" value="GHA91090.1"/>
    <property type="molecule type" value="Genomic_DNA"/>
</dbReference>
<keyword evidence="1" id="KW-0472">Membrane</keyword>
<evidence type="ECO:0000313" key="2">
    <source>
        <dbReference type="EMBL" id="GHA91090.1"/>
    </source>
</evidence>
<feature type="transmembrane region" description="Helical" evidence="1">
    <location>
        <begin position="21"/>
        <end position="45"/>
    </location>
</feature>
<dbReference type="PROSITE" id="PS51257">
    <property type="entry name" value="PROKAR_LIPOPROTEIN"/>
    <property type="match status" value="1"/>
</dbReference>
<gene>
    <name evidence="2" type="ORF">GCM10009069_12770</name>
</gene>
<accession>A0A8J3CPQ6</accession>
<protein>
    <recommendedName>
        <fullName evidence="4">Lipoprotein</fullName>
    </recommendedName>
</protein>
<name>A0A8J3CPQ6_9PROT</name>
<dbReference type="RefSeq" id="WP_189496586.1">
    <property type="nucleotide sequence ID" value="NZ_BMZH01000004.1"/>
</dbReference>
<keyword evidence="3" id="KW-1185">Reference proteome</keyword>
<sequence length="166" mass="18441">MDGILKKGIVAIKFTVSFISLTMLIILGCFLALIVFLALLFAFVIGQVEEKAALEEVNLSPITAKIGTWKTTPENTVVSVLDLLPAQASKAELVQILDDQGFKLTDKENSKAITESDDFSVKPFDQCARRLIIGVWSCVYEYNVVMNFEDGLLSEASGAYRLWYYD</sequence>
<dbReference type="AlphaFoldDB" id="A0A8J3CPQ6"/>
<keyword evidence="1" id="KW-1133">Transmembrane helix</keyword>
<comment type="caution">
    <text evidence="2">The sequence shown here is derived from an EMBL/GenBank/DDBJ whole genome shotgun (WGS) entry which is preliminary data.</text>
</comment>
<evidence type="ECO:0000313" key="3">
    <source>
        <dbReference type="Proteomes" id="UP000634004"/>
    </source>
</evidence>
<organism evidence="2 3">
    <name type="scientific">Algimonas arctica</name>
    <dbReference type="NCBI Taxonomy" id="1479486"/>
    <lineage>
        <taxon>Bacteria</taxon>
        <taxon>Pseudomonadati</taxon>
        <taxon>Pseudomonadota</taxon>
        <taxon>Alphaproteobacteria</taxon>
        <taxon>Maricaulales</taxon>
        <taxon>Robiginitomaculaceae</taxon>
        <taxon>Algimonas</taxon>
    </lineage>
</organism>
<reference evidence="2" key="2">
    <citation type="submission" date="2020-09" db="EMBL/GenBank/DDBJ databases">
        <authorList>
            <person name="Sun Q."/>
            <person name="Kim S."/>
        </authorList>
    </citation>
    <scope>NUCLEOTIDE SEQUENCE</scope>
    <source>
        <strain evidence="2">KCTC 32513</strain>
    </source>
</reference>
<evidence type="ECO:0008006" key="4">
    <source>
        <dbReference type="Google" id="ProtNLM"/>
    </source>
</evidence>
<proteinExistence type="predicted"/>
<reference evidence="2" key="1">
    <citation type="journal article" date="2014" name="Int. J. Syst. Evol. Microbiol.">
        <title>Complete genome sequence of Corynebacterium casei LMG S-19264T (=DSM 44701T), isolated from a smear-ripened cheese.</title>
        <authorList>
            <consortium name="US DOE Joint Genome Institute (JGI-PGF)"/>
            <person name="Walter F."/>
            <person name="Albersmeier A."/>
            <person name="Kalinowski J."/>
            <person name="Ruckert C."/>
        </authorList>
    </citation>
    <scope>NUCLEOTIDE SEQUENCE</scope>
    <source>
        <strain evidence="2">KCTC 32513</strain>
    </source>
</reference>
<dbReference type="Proteomes" id="UP000634004">
    <property type="component" value="Unassembled WGS sequence"/>
</dbReference>
<keyword evidence="1" id="KW-0812">Transmembrane</keyword>
<evidence type="ECO:0000256" key="1">
    <source>
        <dbReference type="SAM" id="Phobius"/>
    </source>
</evidence>